<keyword evidence="1" id="KW-1133">Transmembrane helix</keyword>
<name>A0A0E9W6R0_ANGAN</name>
<dbReference type="AlphaFoldDB" id="A0A0E9W6R0"/>
<reference evidence="2" key="1">
    <citation type="submission" date="2014-11" db="EMBL/GenBank/DDBJ databases">
        <authorList>
            <person name="Amaro Gonzalez C."/>
        </authorList>
    </citation>
    <scope>NUCLEOTIDE SEQUENCE</scope>
</reference>
<dbReference type="EMBL" id="GBXM01023404">
    <property type="protein sequence ID" value="JAH85173.1"/>
    <property type="molecule type" value="Transcribed_RNA"/>
</dbReference>
<protein>
    <submittedName>
        <fullName evidence="2">Uncharacterized protein</fullName>
    </submittedName>
</protein>
<proteinExistence type="predicted"/>
<keyword evidence="1" id="KW-0472">Membrane</keyword>
<keyword evidence="1" id="KW-0812">Transmembrane</keyword>
<sequence>MVYLWTLFFFLRFFFFFELVISIFYVLNSFSHFCERTIELVMLLSQCTYFLIMFCL</sequence>
<evidence type="ECO:0000313" key="2">
    <source>
        <dbReference type="EMBL" id="JAH85173.1"/>
    </source>
</evidence>
<feature type="transmembrane region" description="Helical" evidence="1">
    <location>
        <begin position="6"/>
        <end position="26"/>
    </location>
</feature>
<organism evidence="2">
    <name type="scientific">Anguilla anguilla</name>
    <name type="common">European freshwater eel</name>
    <name type="synonym">Muraena anguilla</name>
    <dbReference type="NCBI Taxonomy" id="7936"/>
    <lineage>
        <taxon>Eukaryota</taxon>
        <taxon>Metazoa</taxon>
        <taxon>Chordata</taxon>
        <taxon>Craniata</taxon>
        <taxon>Vertebrata</taxon>
        <taxon>Euteleostomi</taxon>
        <taxon>Actinopterygii</taxon>
        <taxon>Neopterygii</taxon>
        <taxon>Teleostei</taxon>
        <taxon>Anguilliformes</taxon>
        <taxon>Anguillidae</taxon>
        <taxon>Anguilla</taxon>
    </lineage>
</organism>
<accession>A0A0E9W6R0</accession>
<reference evidence="2" key="2">
    <citation type="journal article" date="2015" name="Fish Shellfish Immunol.">
        <title>Early steps in the European eel (Anguilla anguilla)-Vibrio vulnificus interaction in the gills: Role of the RtxA13 toxin.</title>
        <authorList>
            <person name="Callol A."/>
            <person name="Pajuelo D."/>
            <person name="Ebbesson L."/>
            <person name="Teles M."/>
            <person name="MacKenzie S."/>
            <person name="Amaro C."/>
        </authorList>
    </citation>
    <scope>NUCLEOTIDE SEQUENCE</scope>
</reference>
<evidence type="ECO:0000256" key="1">
    <source>
        <dbReference type="SAM" id="Phobius"/>
    </source>
</evidence>